<feature type="transmembrane region" description="Helical" evidence="2">
    <location>
        <begin position="103"/>
        <end position="124"/>
    </location>
</feature>
<dbReference type="OrthoDB" id="5858090at2759"/>
<evidence type="ECO:0000256" key="2">
    <source>
        <dbReference type="SAM" id="Phobius"/>
    </source>
</evidence>
<sequence length="162" mass="18845">MISEALGLLLGQIAILSMTRFFKAFPKPWVHKYAHPLVRRFLRCDMPNDPLNRTQLESICVPIPSATFRRHYMRMQIIIDSINKALLKLCNYDKQLIKFEETFIGSAIILAIIFGILLTILLWLRRLSYALPNEFPPNNKGNEQKYNCSKPKETYRETSNSV</sequence>
<name>A0A8J2M1K4_9BILA</name>
<keyword evidence="4" id="KW-1185">Reference proteome</keyword>
<dbReference type="Proteomes" id="UP000746747">
    <property type="component" value="Unassembled WGS sequence"/>
</dbReference>
<protein>
    <submittedName>
        <fullName evidence="3">Uncharacterized protein</fullName>
    </submittedName>
</protein>
<organism evidence="3 4">
    <name type="scientific">Cercopithifilaria johnstoni</name>
    <dbReference type="NCBI Taxonomy" id="2874296"/>
    <lineage>
        <taxon>Eukaryota</taxon>
        <taxon>Metazoa</taxon>
        <taxon>Ecdysozoa</taxon>
        <taxon>Nematoda</taxon>
        <taxon>Chromadorea</taxon>
        <taxon>Rhabditida</taxon>
        <taxon>Spirurina</taxon>
        <taxon>Spiruromorpha</taxon>
        <taxon>Filarioidea</taxon>
        <taxon>Onchocercidae</taxon>
        <taxon>Cercopithifilaria</taxon>
    </lineage>
</organism>
<evidence type="ECO:0000313" key="4">
    <source>
        <dbReference type="Proteomes" id="UP000746747"/>
    </source>
</evidence>
<keyword evidence="2" id="KW-1133">Transmembrane helix</keyword>
<feature type="region of interest" description="Disordered" evidence="1">
    <location>
        <begin position="140"/>
        <end position="162"/>
    </location>
</feature>
<evidence type="ECO:0000313" key="3">
    <source>
        <dbReference type="EMBL" id="CAG9533137.1"/>
    </source>
</evidence>
<keyword evidence="2" id="KW-0472">Membrane</keyword>
<accession>A0A8J2M1K4</accession>
<reference evidence="3" key="1">
    <citation type="submission" date="2021-09" db="EMBL/GenBank/DDBJ databases">
        <authorList>
            <consortium name="Pathogen Informatics"/>
        </authorList>
    </citation>
    <scope>NUCLEOTIDE SEQUENCE</scope>
</reference>
<dbReference type="EMBL" id="CAKAEH010001203">
    <property type="protein sequence ID" value="CAG9533137.1"/>
    <property type="molecule type" value="Genomic_DNA"/>
</dbReference>
<keyword evidence="2" id="KW-0812">Transmembrane</keyword>
<dbReference type="AlphaFoldDB" id="A0A8J2M1K4"/>
<proteinExistence type="predicted"/>
<comment type="caution">
    <text evidence="3">The sequence shown here is derived from an EMBL/GenBank/DDBJ whole genome shotgun (WGS) entry which is preliminary data.</text>
</comment>
<evidence type="ECO:0000256" key="1">
    <source>
        <dbReference type="SAM" id="MobiDB-lite"/>
    </source>
</evidence>
<gene>
    <name evidence="3" type="ORF">CJOHNSTONI_LOCUS3392</name>
</gene>